<sequence>MVLCLCCHVKVFFSRLPRLKTVCAAALPYNTYESAGRKQRRKNSRSYHVREALPLSTTRRIVVEVL</sequence>
<comment type="caution">
    <text evidence="1">The sequence shown here is derived from an EMBL/GenBank/DDBJ whole genome shotgun (WGS) entry which is preliminary data.</text>
</comment>
<evidence type="ECO:0000313" key="2">
    <source>
        <dbReference type="Proteomes" id="UP000670092"/>
    </source>
</evidence>
<dbReference type="VEuPathDB" id="FungiDB:I7I52_07009"/>
<dbReference type="AlphaFoldDB" id="A0A8H7YRH3"/>
<accession>A0A8H7YRH3</accession>
<protein>
    <submittedName>
        <fullName evidence="1">Uncharacterized protein</fullName>
    </submittedName>
</protein>
<dbReference type="Proteomes" id="UP000670092">
    <property type="component" value="Unassembled WGS sequence"/>
</dbReference>
<organism evidence="1 2">
    <name type="scientific">Ajellomyces capsulatus</name>
    <name type="common">Darling's disease fungus</name>
    <name type="synonym">Histoplasma capsulatum</name>
    <dbReference type="NCBI Taxonomy" id="5037"/>
    <lineage>
        <taxon>Eukaryota</taxon>
        <taxon>Fungi</taxon>
        <taxon>Dikarya</taxon>
        <taxon>Ascomycota</taxon>
        <taxon>Pezizomycotina</taxon>
        <taxon>Eurotiomycetes</taxon>
        <taxon>Eurotiomycetidae</taxon>
        <taxon>Onygenales</taxon>
        <taxon>Ajellomycetaceae</taxon>
        <taxon>Histoplasma</taxon>
    </lineage>
</organism>
<proteinExistence type="predicted"/>
<reference evidence="1 2" key="1">
    <citation type="submission" date="2021-01" db="EMBL/GenBank/DDBJ databases">
        <title>Chromosome-level genome assembly of a human fungal pathogen reveals clustering of transcriptionally co-regulated genes.</title>
        <authorList>
            <person name="Voorhies M."/>
            <person name="Cohen S."/>
            <person name="Shea T.P."/>
            <person name="Petrus S."/>
            <person name="Munoz J.F."/>
            <person name="Poplawski S."/>
            <person name="Goldman W.E."/>
            <person name="Michael T."/>
            <person name="Cuomo C.A."/>
            <person name="Sil A."/>
            <person name="Beyhan S."/>
        </authorList>
    </citation>
    <scope>NUCLEOTIDE SEQUENCE [LARGE SCALE GENOMIC DNA]</scope>
    <source>
        <strain evidence="1 2">G184AR</strain>
    </source>
</reference>
<dbReference type="EMBL" id="JAEVHI010000003">
    <property type="protein sequence ID" value="KAG5296377.1"/>
    <property type="molecule type" value="Genomic_DNA"/>
</dbReference>
<evidence type="ECO:0000313" key="1">
    <source>
        <dbReference type="EMBL" id="KAG5296377.1"/>
    </source>
</evidence>
<name>A0A8H7YRH3_AJECA</name>
<gene>
    <name evidence="1" type="ORF">I7I52_07009</name>
</gene>